<keyword evidence="7 9" id="KW-1133">Transmembrane helix</keyword>
<dbReference type="KEGG" id="arca:HC352_03255"/>
<dbReference type="PANTHER" id="PTHR33695">
    <property type="entry name" value="LIPOPROTEIN SIGNAL PEPTIDASE"/>
    <property type="match status" value="1"/>
</dbReference>
<keyword evidence="13" id="KW-1185">Reference proteome</keyword>
<dbReference type="GO" id="GO:0004190">
    <property type="term" value="F:aspartic-type endopeptidase activity"/>
    <property type="evidence" value="ECO:0007669"/>
    <property type="project" value="UniProtKB-UniRule"/>
</dbReference>
<dbReference type="PRINTS" id="PR00781">
    <property type="entry name" value="LIPOSIGPTASE"/>
</dbReference>
<evidence type="ECO:0000313" key="12">
    <source>
        <dbReference type="EMBL" id="QJC21619.1"/>
    </source>
</evidence>
<keyword evidence="6 9" id="KW-0378">Hydrolase</keyword>
<dbReference type="Pfam" id="PF01252">
    <property type="entry name" value="Peptidase_A8"/>
    <property type="match status" value="1"/>
</dbReference>
<dbReference type="Proteomes" id="UP000502298">
    <property type="component" value="Chromosome"/>
</dbReference>
<keyword evidence="3 9" id="KW-0645">Protease</keyword>
<evidence type="ECO:0000256" key="7">
    <source>
        <dbReference type="ARBA" id="ARBA00022989"/>
    </source>
</evidence>
<dbReference type="GO" id="GO:0006508">
    <property type="term" value="P:proteolysis"/>
    <property type="evidence" value="ECO:0007669"/>
    <property type="project" value="UniProtKB-KW"/>
</dbReference>
<evidence type="ECO:0000256" key="11">
    <source>
        <dbReference type="RuleBase" id="RU004181"/>
    </source>
</evidence>
<dbReference type="RefSeq" id="WP_168917559.1">
    <property type="nucleotide sequence ID" value="NZ_CP050804.1"/>
</dbReference>
<feature type="transmembrane region" description="Helical" evidence="9">
    <location>
        <begin position="62"/>
        <end position="81"/>
    </location>
</feature>
<evidence type="ECO:0000256" key="1">
    <source>
        <dbReference type="ARBA" id="ARBA00006139"/>
    </source>
</evidence>
<evidence type="ECO:0000256" key="3">
    <source>
        <dbReference type="ARBA" id="ARBA00022670"/>
    </source>
</evidence>
<dbReference type="NCBIfam" id="TIGR00077">
    <property type="entry name" value="lspA"/>
    <property type="match status" value="1"/>
</dbReference>
<proteinExistence type="inferred from homology"/>
<comment type="pathway">
    <text evidence="9">Protein modification; lipoprotein biosynthesis (signal peptide cleavage).</text>
</comment>
<keyword evidence="2 9" id="KW-1003">Cell membrane</keyword>
<dbReference type="EMBL" id="CP050804">
    <property type="protein sequence ID" value="QJC21619.1"/>
    <property type="molecule type" value="Genomic_DNA"/>
</dbReference>
<dbReference type="AlphaFoldDB" id="A0A6H2EKY3"/>
<keyword evidence="8 9" id="KW-0472">Membrane</keyword>
<dbReference type="InterPro" id="IPR001872">
    <property type="entry name" value="Peptidase_A8"/>
</dbReference>
<dbReference type="UniPathway" id="UPA00665"/>
<accession>A0A6H2EKY3</accession>
<sequence length="162" mass="17506">MTKKNLAYAVVIALIVVVADQASKQWALHALGDGQSIALLGDALSLHLTFNPGAAFSFLDDATWIFTLLSSIFVLGVPFLVPKFSSVPVLYTGALIWGGALGNLIDRLMRAPGFPQGHVVDFIRYSNWFIGNVADIALVVGFALLILLEIRGSTTFTKQEKK</sequence>
<comment type="subcellular location">
    <subcellularLocation>
        <location evidence="9">Cell membrane</location>
        <topology evidence="9">Multi-pass membrane protein</topology>
    </subcellularLocation>
</comment>
<organism evidence="12 13">
    <name type="scientific">Arcanobacterium buesumense</name>
    <dbReference type="NCBI Taxonomy" id="2722751"/>
    <lineage>
        <taxon>Bacteria</taxon>
        <taxon>Bacillati</taxon>
        <taxon>Actinomycetota</taxon>
        <taxon>Actinomycetes</taxon>
        <taxon>Actinomycetales</taxon>
        <taxon>Actinomycetaceae</taxon>
        <taxon>Arcanobacterium</taxon>
    </lineage>
</organism>
<dbReference type="PANTHER" id="PTHR33695:SF1">
    <property type="entry name" value="LIPOPROTEIN SIGNAL PEPTIDASE"/>
    <property type="match status" value="1"/>
</dbReference>
<comment type="catalytic activity">
    <reaction evidence="9 10">
        <text>Release of signal peptides from bacterial membrane prolipoproteins. Hydrolyzes -Xaa-Yaa-Zaa-|-(S,diacylglyceryl)Cys-, in which Xaa is hydrophobic (preferably Leu), and Yaa (Ala or Ser) and Zaa (Gly or Ala) have small, neutral side chains.</text>
        <dbReference type="EC" id="3.4.23.36"/>
    </reaction>
</comment>
<comment type="caution">
    <text evidence="9">Lacks conserved residue(s) required for the propagation of feature annotation.</text>
</comment>
<gene>
    <name evidence="9 12" type="primary">lspA</name>
    <name evidence="12" type="ORF">HC352_03255</name>
</gene>
<feature type="active site" evidence="9">
    <location>
        <position position="135"/>
    </location>
</feature>
<feature type="active site" evidence="9">
    <location>
        <position position="121"/>
    </location>
</feature>
<comment type="similarity">
    <text evidence="1 9 11">Belongs to the peptidase A8 family.</text>
</comment>
<evidence type="ECO:0000256" key="9">
    <source>
        <dbReference type="HAMAP-Rule" id="MF_00161"/>
    </source>
</evidence>
<keyword evidence="5 9" id="KW-0064">Aspartyl protease</keyword>
<evidence type="ECO:0000256" key="10">
    <source>
        <dbReference type="RuleBase" id="RU000594"/>
    </source>
</evidence>
<feature type="transmembrane region" description="Helical" evidence="9">
    <location>
        <begin position="125"/>
        <end position="148"/>
    </location>
</feature>
<protein>
    <recommendedName>
        <fullName evidence="9">Lipoprotein signal peptidase</fullName>
        <ecNumber evidence="9">3.4.23.36</ecNumber>
    </recommendedName>
    <alternativeName>
        <fullName evidence="9">Prolipoprotein signal peptidase</fullName>
    </alternativeName>
    <alternativeName>
        <fullName evidence="9">Signal peptidase II</fullName>
        <shortName evidence="9">SPase II</shortName>
    </alternativeName>
</protein>
<comment type="function">
    <text evidence="9 10">This protein specifically catalyzes the removal of signal peptides from prolipoproteins.</text>
</comment>
<evidence type="ECO:0000256" key="8">
    <source>
        <dbReference type="ARBA" id="ARBA00023136"/>
    </source>
</evidence>
<evidence type="ECO:0000256" key="5">
    <source>
        <dbReference type="ARBA" id="ARBA00022750"/>
    </source>
</evidence>
<keyword evidence="4 9" id="KW-0812">Transmembrane</keyword>
<evidence type="ECO:0000313" key="13">
    <source>
        <dbReference type="Proteomes" id="UP000502298"/>
    </source>
</evidence>
<dbReference type="GO" id="GO:0005886">
    <property type="term" value="C:plasma membrane"/>
    <property type="evidence" value="ECO:0007669"/>
    <property type="project" value="UniProtKB-SubCell"/>
</dbReference>
<name>A0A6H2EKY3_9ACTO</name>
<dbReference type="EC" id="3.4.23.36" evidence="9"/>
<evidence type="ECO:0000256" key="6">
    <source>
        <dbReference type="ARBA" id="ARBA00022801"/>
    </source>
</evidence>
<feature type="transmembrane region" description="Helical" evidence="9">
    <location>
        <begin position="88"/>
        <end position="105"/>
    </location>
</feature>
<dbReference type="HAMAP" id="MF_00161">
    <property type="entry name" value="LspA"/>
    <property type="match status" value="1"/>
</dbReference>
<dbReference type="PROSITE" id="PS00855">
    <property type="entry name" value="SPASE_II"/>
    <property type="match status" value="1"/>
</dbReference>
<reference evidence="12 13" key="1">
    <citation type="submission" date="2020-03" db="EMBL/GenBank/DDBJ databases">
        <title>Complete genome of Arcanobacterium buesumensis sp. nov. strain 2701.</title>
        <authorList>
            <person name="Borowiak M."/>
            <person name="Alssahen M."/>
            <person name="Laemmler C."/>
            <person name="Malorny B."/>
            <person name="Hassan A."/>
            <person name="Prenger-Berninghoff E."/>
            <person name="Ploetz M."/>
            <person name="Abdulmawjood A."/>
        </authorList>
    </citation>
    <scope>NUCLEOTIDE SEQUENCE [LARGE SCALE GENOMIC DNA]</scope>
    <source>
        <strain evidence="12 13">2701</strain>
    </source>
</reference>
<evidence type="ECO:0000256" key="2">
    <source>
        <dbReference type="ARBA" id="ARBA00022475"/>
    </source>
</evidence>
<evidence type="ECO:0000256" key="4">
    <source>
        <dbReference type="ARBA" id="ARBA00022692"/>
    </source>
</evidence>